<dbReference type="InterPro" id="IPR055564">
    <property type="entry name" value="CdpA_C"/>
</dbReference>
<keyword evidence="2" id="KW-0472">Membrane</keyword>
<name>A0ABD5XIK0_9EURY</name>
<feature type="transmembrane region" description="Helical" evidence="2">
    <location>
        <begin position="88"/>
        <end position="108"/>
    </location>
</feature>
<feature type="region of interest" description="Disordered" evidence="1">
    <location>
        <begin position="182"/>
        <end position="289"/>
    </location>
</feature>
<keyword evidence="2" id="KW-1133">Transmembrane helix</keyword>
<feature type="transmembrane region" description="Helical" evidence="2">
    <location>
        <begin position="128"/>
        <end position="149"/>
    </location>
</feature>
<dbReference type="Pfam" id="PF23600">
    <property type="entry name" value="CdpA_N"/>
    <property type="match status" value="1"/>
</dbReference>
<protein>
    <submittedName>
        <fullName evidence="5">Ribonuclease BN</fullName>
    </submittedName>
</protein>
<dbReference type="AlphaFoldDB" id="A0ABD5XIK0"/>
<proteinExistence type="predicted"/>
<evidence type="ECO:0000313" key="5">
    <source>
        <dbReference type="EMBL" id="MFC7128943.1"/>
    </source>
</evidence>
<evidence type="ECO:0000256" key="2">
    <source>
        <dbReference type="SAM" id="Phobius"/>
    </source>
</evidence>
<dbReference type="Proteomes" id="UP001596460">
    <property type="component" value="Unassembled WGS sequence"/>
</dbReference>
<feature type="compositionally biased region" description="Low complexity" evidence="1">
    <location>
        <begin position="203"/>
        <end position="224"/>
    </location>
</feature>
<feature type="domain" description="Cell division protein A C-terminal" evidence="4">
    <location>
        <begin position="292"/>
        <end position="332"/>
    </location>
</feature>
<feature type="compositionally biased region" description="Gly residues" evidence="1">
    <location>
        <begin position="182"/>
        <end position="192"/>
    </location>
</feature>
<dbReference type="InterPro" id="IPR055563">
    <property type="entry name" value="CdpA_N"/>
</dbReference>
<evidence type="ECO:0000313" key="6">
    <source>
        <dbReference type="Proteomes" id="UP001596460"/>
    </source>
</evidence>
<evidence type="ECO:0000259" key="4">
    <source>
        <dbReference type="Pfam" id="PF23601"/>
    </source>
</evidence>
<dbReference type="Pfam" id="PF23601">
    <property type="entry name" value="CdpA_C"/>
    <property type="match status" value="1"/>
</dbReference>
<dbReference type="RefSeq" id="WP_390243385.1">
    <property type="nucleotide sequence ID" value="NZ_JBHTAB010000002.1"/>
</dbReference>
<keyword evidence="2" id="KW-0812">Transmembrane</keyword>
<organism evidence="5 6">
    <name type="scientific">Haloferax chudinovii</name>
    <dbReference type="NCBI Taxonomy" id="1109010"/>
    <lineage>
        <taxon>Archaea</taxon>
        <taxon>Methanobacteriati</taxon>
        <taxon>Methanobacteriota</taxon>
        <taxon>Stenosarchaea group</taxon>
        <taxon>Halobacteria</taxon>
        <taxon>Halobacteriales</taxon>
        <taxon>Haloferacaceae</taxon>
        <taxon>Haloferax</taxon>
    </lineage>
</organism>
<comment type="caution">
    <text evidence="5">The sequence shown here is derived from an EMBL/GenBank/DDBJ whole genome shotgun (WGS) entry which is preliminary data.</text>
</comment>
<dbReference type="EMBL" id="JBHTAB010000002">
    <property type="protein sequence ID" value="MFC7128943.1"/>
    <property type="molecule type" value="Genomic_DNA"/>
</dbReference>
<keyword evidence="6" id="KW-1185">Reference proteome</keyword>
<feature type="domain" description="Cell division protein A N-terminal" evidence="3">
    <location>
        <begin position="2"/>
        <end position="155"/>
    </location>
</feature>
<feature type="transmembrane region" description="Helical" evidence="2">
    <location>
        <begin position="61"/>
        <end position="81"/>
    </location>
</feature>
<feature type="compositionally biased region" description="Low complexity" evidence="1">
    <location>
        <begin position="234"/>
        <end position="245"/>
    </location>
</feature>
<feature type="compositionally biased region" description="Polar residues" evidence="1">
    <location>
        <begin position="248"/>
        <end position="270"/>
    </location>
</feature>
<feature type="transmembrane region" description="Helical" evidence="2">
    <location>
        <begin position="20"/>
        <end position="41"/>
    </location>
</feature>
<reference evidence="5 6" key="1">
    <citation type="journal article" date="2019" name="Int. J. Syst. Evol. Microbiol.">
        <title>The Global Catalogue of Microorganisms (GCM) 10K type strain sequencing project: providing services to taxonomists for standard genome sequencing and annotation.</title>
        <authorList>
            <consortium name="The Broad Institute Genomics Platform"/>
            <consortium name="The Broad Institute Genome Sequencing Center for Infectious Disease"/>
            <person name="Wu L."/>
            <person name="Ma J."/>
        </authorList>
    </citation>
    <scope>NUCLEOTIDE SEQUENCE [LARGE SCALE GENOMIC DNA]</scope>
    <source>
        <strain evidence="5 6">DSM 26526</strain>
    </source>
</reference>
<evidence type="ECO:0000259" key="3">
    <source>
        <dbReference type="Pfam" id="PF23600"/>
    </source>
</evidence>
<evidence type="ECO:0000256" key="1">
    <source>
        <dbReference type="SAM" id="MobiDB-lite"/>
    </source>
</evidence>
<accession>A0ABD5XIK0</accession>
<gene>
    <name evidence="5" type="ORF">ACFQI8_05965</name>
</gene>
<sequence length="336" mass="34076">MTSLSEAYHGGRGGPSLRRLSLGFGGFLLGVLLVVAGIVVATTDVYTSGGASLGEARELGGILGGIGVPAVFLGVLAVLPASRRTRAASLIGASIAVLGVALFSHAYPCQWTGATCGAGLPDLTLETIAVYFFGTVTTFWCLFVGVANFKTRNDPGGTATVQVTKKGETRVVEVENAGGGGLGGIGFLGGTPDGDVQTQTNQSTSTAGSGATASAGATDGGASTQDITPLDVEPSASPSSDGADATRSPGSTGAATNRSGVDTVQSTESARSPAGAADHPDADRPANATVGDRYCGNCTYFEYVRTSDGLKPYCAAHDEMMQDMEACDEWFPRRRE</sequence>